<evidence type="ECO:0000256" key="5">
    <source>
        <dbReference type="ARBA" id="ARBA00022763"/>
    </source>
</evidence>
<dbReference type="GO" id="GO:0000993">
    <property type="term" value="F:RNA polymerase II complex binding"/>
    <property type="evidence" value="ECO:0007669"/>
    <property type="project" value="TreeGrafter"/>
</dbReference>
<keyword evidence="5" id="KW-0227">DNA damage</keyword>
<dbReference type="InterPro" id="IPR049408">
    <property type="entry name" value="UVSSA_N_a-solenoid_rpt"/>
</dbReference>
<keyword evidence="7" id="KW-0862">Zinc</keyword>
<evidence type="ECO:0000259" key="12">
    <source>
        <dbReference type="Pfam" id="PF09740"/>
    </source>
</evidence>
<gene>
    <name evidence="13" type="ORF">SVUK_LOCUS739</name>
</gene>
<evidence type="ECO:0000256" key="3">
    <source>
        <dbReference type="ARBA" id="ARBA00022454"/>
    </source>
</evidence>
<proteinExistence type="inferred from homology"/>
<protein>
    <recommendedName>
        <fullName evidence="12">UV-stimulated scaffold protein A C-terminal domain-containing protein</fullName>
    </recommendedName>
</protein>
<feature type="coiled-coil region" evidence="10">
    <location>
        <begin position="304"/>
        <end position="334"/>
    </location>
</feature>
<evidence type="ECO:0000256" key="9">
    <source>
        <dbReference type="ARBA" id="ARBA00023204"/>
    </source>
</evidence>
<evidence type="ECO:0000256" key="6">
    <source>
        <dbReference type="ARBA" id="ARBA00022771"/>
    </source>
</evidence>
<comment type="subcellular location">
    <subcellularLocation>
        <location evidence="1">Chromosome</location>
    </subcellularLocation>
</comment>
<dbReference type="AlphaFoldDB" id="A0A3P7HXH7"/>
<dbReference type="PANTHER" id="PTHR28670:SF1">
    <property type="entry name" value="UV-STIMULATED SCAFFOLD PROTEIN A"/>
    <property type="match status" value="1"/>
</dbReference>
<name>A0A3P7HXH7_STRVU</name>
<keyword evidence="9" id="KW-0234">DNA repair</keyword>
<dbReference type="GO" id="GO:0008270">
    <property type="term" value="F:zinc ion binding"/>
    <property type="evidence" value="ECO:0007669"/>
    <property type="project" value="UniProtKB-KW"/>
</dbReference>
<feature type="region of interest" description="Disordered" evidence="11">
    <location>
        <begin position="385"/>
        <end position="415"/>
    </location>
</feature>
<dbReference type="Pfam" id="PF09740">
    <property type="entry name" value="DUF2043"/>
    <property type="match status" value="1"/>
</dbReference>
<keyword evidence="8 10" id="KW-0175">Coiled coil</keyword>
<organism evidence="13 14">
    <name type="scientific">Strongylus vulgaris</name>
    <name type="common">Blood worm</name>
    <dbReference type="NCBI Taxonomy" id="40348"/>
    <lineage>
        <taxon>Eukaryota</taxon>
        <taxon>Metazoa</taxon>
        <taxon>Ecdysozoa</taxon>
        <taxon>Nematoda</taxon>
        <taxon>Chromadorea</taxon>
        <taxon>Rhabditida</taxon>
        <taxon>Rhabditina</taxon>
        <taxon>Rhabditomorpha</taxon>
        <taxon>Strongyloidea</taxon>
        <taxon>Strongylidae</taxon>
        <taxon>Strongylus</taxon>
    </lineage>
</organism>
<accession>A0A3P7HXH7</accession>
<evidence type="ECO:0000256" key="8">
    <source>
        <dbReference type="ARBA" id="ARBA00023054"/>
    </source>
</evidence>
<dbReference type="GO" id="GO:0005694">
    <property type="term" value="C:chromosome"/>
    <property type="evidence" value="ECO:0007669"/>
    <property type="project" value="UniProtKB-SubCell"/>
</dbReference>
<dbReference type="GO" id="GO:0009411">
    <property type="term" value="P:response to UV"/>
    <property type="evidence" value="ECO:0007669"/>
    <property type="project" value="InterPro"/>
</dbReference>
<evidence type="ECO:0000256" key="11">
    <source>
        <dbReference type="SAM" id="MobiDB-lite"/>
    </source>
</evidence>
<keyword evidence="3" id="KW-0158">Chromosome</keyword>
<evidence type="ECO:0000256" key="2">
    <source>
        <dbReference type="ARBA" id="ARBA00009240"/>
    </source>
</evidence>
<dbReference type="OrthoDB" id="5594015at2759"/>
<keyword evidence="6" id="KW-0863">Zinc-finger</keyword>
<evidence type="ECO:0000256" key="4">
    <source>
        <dbReference type="ARBA" id="ARBA00022723"/>
    </source>
</evidence>
<dbReference type="Pfam" id="PF20867">
    <property type="entry name" value="UVSSA_N"/>
    <property type="match status" value="1"/>
</dbReference>
<comment type="similarity">
    <text evidence="2">Belongs to the UVSSA family.</text>
</comment>
<dbReference type="Proteomes" id="UP000270094">
    <property type="component" value="Unassembled WGS sequence"/>
</dbReference>
<feature type="region of interest" description="Disordered" evidence="11">
    <location>
        <begin position="335"/>
        <end position="364"/>
    </location>
</feature>
<evidence type="ECO:0000256" key="7">
    <source>
        <dbReference type="ARBA" id="ARBA00022833"/>
    </source>
</evidence>
<evidence type="ECO:0000313" key="14">
    <source>
        <dbReference type="Proteomes" id="UP000270094"/>
    </source>
</evidence>
<dbReference type="InterPro" id="IPR018610">
    <property type="entry name" value="UVSSA"/>
</dbReference>
<sequence>MADDRLKLLRWATAKLINEASNKPDNTVDTETHDFKKLKNLVRTNEDAIPDYVDYLFSSLQRSDSERRKALLSLFDYFFNRSHVFRLRTVENLQELLHLVCETDPLRYPLPGPITEAKQLKVSGIKTIKKWWEKFGAGYEKLNLVGDYLKESKAVDFESATAEMLAERARKAAEEQRAAEKLQKIAANVRRKFNEAKDDIERCLTSSEEALSIVVPPFEADSDVGTPKSNSGEKSCESDYAEIQPDVHGYATTDTVSIVLPSLAPEVTVNEDNEAVLENIRDAKVMMDVYRKNIISWQRKIGGASAVEDLMRDLTNLKRRIEQQCEKIDELKLKPKKKRRKNDGSSESEESDLEDVPEKQLEDFFPPDEVPKYILDRVNEMEKEERPCCSKSLEPTKKEEDASAAPFASNDSPSKPKIPVVSFDLDLKYWGEKHIEPVVLRNTADCHRFWRPPDDDDKPLVSEKEAAFGDLRVITWVGEPRKSDKRCKARLSSGKLCPRMDFHK</sequence>
<keyword evidence="14" id="KW-1185">Reference proteome</keyword>
<dbReference type="EMBL" id="UYYB01001307">
    <property type="protein sequence ID" value="VDM65741.1"/>
    <property type="molecule type" value="Genomic_DNA"/>
</dbReference>
<feature type="compositionally biased region" description="Basic and acidic residues" evidence="11">
    <location>
        <begin position="385"/>
        <end position="401"/>
    </location>
</feature>
<dbReference type="PANTHER" id="PTHR28670">
    <property type="entry name" value="UV-STIMULATED SCAFFOLD PROTEIN A"/>
    <property type="match status" value="1"/>
</dbReference>
<dbReference type="InterPro" id="IPR049431">
    <property type="entry name" value="UVSSA_C"/>
</dbReference>
<evidence type="ECO:0000313" key="13">
    <source>
        <dbReference type="EMBL" id="VDM65741.1"/>
    </source>
</evidence>
<feature type="coiled-coil region" evidence="10">
    <location>
        <begin position="162"/>
        <end position="199"/>
    </location>
</feature>
<dbReference type="GO" id="GO:0006283">
    <property type="term" value="P:transcription-coupled nucleotide-excision repair"/>
    <property type="evidence" value="ECO:0007669"/>
    <property type="project" value="TreeGrafter"/>
</dbReference>
<reference evidence="13 14" key="1">
    <citation type="submission" date="2018-11" db="EMBL/GenBank/DDBJ databases">
        <authorList>
            <consortium name="Pathogen Informatics"/>
        </authorList>
    </citation>
    <scope>NUCLEOTIDE SEQUENCE [LARGE SCALE GENOMIC DNA]</scope>
</reference>
<evidence type="ECO:0000256" key="10">
    <source>
        <dbReference type="SAM" id="Coils"/>
    </source>
</evidence>
<feature type="domain" description="UV-stimulated scaffold protein A C-terminal" evidence="12">
    <location>
        <begin position="417"/>
        <end position="504"/>
    </location>
</feature>
<evidence type="ECO:0000256" key="1">
    <source>
        <dbReference type="ARBA" id="ARBA00004286"/>
    </source>
</evidence>
<keyword evidence="4" id="KW-0479">Metal-binding</keyword>
<feature type="compositionally biased region" description="Acidic residues" evidence="11">
    <location>
        <begin position="346"/>
        <end position="355"/>
    </location>
</feature>